<gene>
    <name evidence="1" type="ORF">RV00_GL001015</name>
</gene>
<evidence type="ECO:0000313" key="1">
    <source>
        <dbReference type="EMBL" id="OJG33597.1"/>
    </source>
</evidence>
<protein>
    <submittedName>
        <fullName evidence="1">Uncharacterized protein</fullName>
    </submittedName>
</protein>
<dbReference type="STRING" id="319970.RV00_GL001015"/>
<dbReference type="EMBL" id="JXKM01000018">
    <property type="protein sequence ID" value="OJG33597.1"/>
    <property type="molecule type" value="Genomic_DNA"/>
</dbReference>
<dbReference type="RefSeq" id="WP_071863362.1">
    <property type="nucleotide sequence ID" value="NZ_JBHLVS010000003.1"/>
</dbReference>
<evidence type="ECO:0000313" key="2">
    <source>
        <dbReference type="Proteomes" id="UP000183700"/>
    </source>
</evidence>
<organism evidence="1 2">
    <name type="scientific">Enterococcus devriesei</name>
    <dbReference type="NCBI Taxonomy" id="319970"/>
    <lineage>
        <taxon>Bacteria</taxon>
        <taxon>Bacillati</taxon>
        <taxon>Bacillota</taxon>
        <taxon>Bacilli</taxon>
        <taxon>Lactobacillales</taxon>
        <taxon>Enterococcaceae</taxon>
        <taxon>Enterococcus</taxon>
    </lineage>
</organism>
<name>A0A1L8SNH1_9ENTE</name>
<accession>A0A1L8SNH1</accession>
<sequence>MKLFELVQPIVKDYLPLTISIFTLFLVIKNENRANPNLTFRSGTIWSGFKSTPSVHDWAIENGITWNESFGACVTSITYTLQNVGNLPVNWGFVYFLDFENRQIACSKPIFYIDTKEIYTIKLSTLTGKKTERTVIDNLFWKLAELYFNVRGLLEKRVSKFVSIVVFSDFNNSKYMLIKSPHTLKHFTKTQTNLNLFHPILWIIFKYVQKETIFQRNTFDDRHDVYTKTPEKISKDDLDKYFDITFREDS</sequence>
<proteinExistence type="predicted"/>
<dbReference type="AlphaFoldDB" id="A0A1L8SNH1"/>
<dbReference type="Proteomes" id="UP000183700">
    <property type="component" value="Unassembled WGS sequence"/>
</dbReference>
<keyword evidence="2" id="KW-1185">Reference proteome</keyword>
<reference evidence="1 2" key="1">
    <citation type="submission" date="2014-12" db="EMBL/GenBank/DDBJ databases">
        <title>Draft genome sequences of 29 type strains of Enterococci.</title>
        <authorList>
            <person name="Zhong Z."/>
            <person name="Sun Z."/>
            <person name="Liu W."/>
            <person name="Zhang W."/>
            <person name="Zhang H."/>
        </authorList>
    </citation>
    <scope>NUCLEOTIDE SEQUENCE [LARGE SCALE GENOMIC DNA]</scope>
    <source>
        <strain evidence="1 2">DSM 22802</strain>
    </source>
</reference>
<comment type="caution">
    <text evidence="1">The sequence shown here is derived from an EMBL/GenBank/DDBJ whole genome shotgun (WGS) entry which is preliminary data.</text>
</comment>